<reference evidence="1 2" key="1">
    <citation type="submission" date="2017-09" db="EMBL/GenBank/DDBJ databases">
        <title>Large-scale bioinformatics analysis of Bacillus genomes uncovers conserved roles of natural products in bacterial physiology.</title>
        <authorList>
            <consortium name="Agbiome Team Llc"/>
            <person name="Bleich R.M."/>
            <person name="Grubbs K.J."/>
            <person name="Santa Maria K.C."/>
            <person name="Allen S.E."/>
            <person name="Farag S."/>
            <person name="Shank E.A."/>
            <person name="Bowers A."/>
        </authorList>
    </citation>
    <scope>NUCLEOTIDE SEQUENCE [LARGE SCALE GENOMIC DNA]</scope>
    <source>
        <strain evidence="1 2">AFS070861</strain>
    </source>
</reference>
<dbReference type="AlphaFoldDB" id="A0A2B2LWC1"/>
<evidence type="ECO:0000313" key="1">
    <source>
        <dbReference type="EMBL" id="PFQ47853.1"/>
    </source>
</evidence>
<dbReference type="Pfam" id="PF12686">
    <property type="entry name" value="DUF3800"/>
    <property type="match status" value="1"/>
</dbReference>
<accession>A0A2B2LWC1</accession>
<organism evidence="1 2">
    <name type="scientific">Bacillus cereus</name>
    <dbReference type="NCBI Taxonomy" id="1396"/>
    <lineage>
        <taxon>Bacteria</taxon>
        <taxon>Bacillati</taxon>
        <taxon>Bacillota</taxon>
        <taxon>Bacilli</taxon>
        <taxon>Bacillales</taxon>
        <taxon>Bacillaceae</taxon>
        <taxon>Bacillus</taxon>
        <taxon>Bacillus cereus group</taxon>
    </lineage>
</organism>
<sequence>MKTVLYKYIKLDQEDFVYILRNYNYPNVTDVNGFIWSILDWLFDKEFDNWEEDFLIEYFRQSLKANRKDGLELLKDNTSLELISSFEDIYLNRIIIFSNSFHYFDEEATIEEKLSNLQMVINDKPLNNYEFVHSHENKFTQVCDIVVGIIRTWLTYINKSSLEKIKEDFLNCSEEELDNVVRFVDIMNNSRQENKAFEHWSTDLHIAKKISYFLDLVSLRGKNINSRI</sequence>
<name>A0A2B2LWC1_BACCE</name>
<evidence type="ECO:0000313" key="2">
    <source>
        <dbReference type="Proteomes" id="UP000224386"/>
    </source>
</evidence>
<comment type="caution">
    <text evidence="1">The sequence shown here is derived from an EMBL/GenBank/DDBJ whole genome shotgun (WGS) entry which is preliminary data.</text>
</comment>
<protein>
    <submittedName>
        <fullName evidence="1">Uncharacterized protein</fullName>
    </submittedName>
</protein>
<proteinExistence type="predicted"/>
<dbReference type="InterPro" id="IPR024524">
    <property type="entry name" value="DUF3800"/>
</dbReference>
<dbReference type="Proteomes" id="UP000224386">
    <property type="component" value="Unassembled WGS sequence"/>
</dbReference>
<dbReference type="EMBL" id="NVAP01000019">
    <property type="protein sequence ID" value="PFQ47853.1"/>
    <property type="molecule type" value="Genomic_DNA"/>
</dbReference>
<gene>
    <name evidence="1" type="ORF">COK05_08945</name>
</gene>